<dbReference type="PANTHER" id="PTHR26392">
    <property type="entry name" value="MITOGEN-ACTIVATED PROTEIN KINASE KINASE KINASE 7-RELATED"/>
    <property type="match status" value="1"/>
</dbReference>
<gene>
    <name evidence="6" type="ORF">ACJMK2_016777</name>
</gene>
<dbReference type="Pfam" id="PF00069">
    <property type="entry name" value="Pkinase"/>
    <property type="match status" value="1"/>
</dbReference>
<feature type="coiled-coil region" evidence="4">
    <location>
        <begin position="416"/>
        <end position="443"/>
    </location>
</feature>
<dbReference type="SUPFAM" id="SSF56112">
    <property type="entry name" value="Protein kinase-like (PK-like)"/>
    <property type="match status" value="1"/>
</dbReference>
<keyword evidence="7" id="KW-1185">Reference proteome</keyword>
<evidence type="ECO:0000313" key="6">
    <source>
        <dbReference type="EMBL" id="KAL3853221.1"/>
    </source>
</evidence>
<dbReference type="InterPro" id="IPR027417">
    <property type="entry name" value="P-loop_NTPase"/>
</dbReference>
<organism evidence="6 7">
    <name type="scientific">Sinanodonta woodiana</name>
    <name type="common">Chinese pond mussel</name>
    <name type="synonym">Anodonta woodiana</name>
    <dbReference type="NCBI Taxonomy" id="1069815"/>
    <lineage>
        <taxon>Eukaryota</taxon>
        <taxon>Metazoa</taxon>
        <taxon>Spiralia</taxon>
        <taxon>Lophotrochozoa</taxon>
        <taxon>Mollusca</taxon>
        <taxon>Bivalvia</taxon>
        <taxon>Autobranchia</taxon>
        <taxon>Heteroconchia</taxon>
        <taxon>Palaeoheterodonta</taxon>
        <taxon>Unionida</taxon>
        <taxon>Unionoidea</taxon>
        <taxon>Unionidae</taxon>
        <taxon>Unioninae</taxon>
        <taxon>Sinanodonta</taxon>
    </lineage>
</organism>
<protein>
    <recommendedName>
        <fullName evidence="5">Protein kinase domain-containing protein</fullName>
    </recommendedName>
</protein>
<keyword evidence="4" id="KW-0175">Coiled coil</keyword>
<keyword evidence="2 3" id="KW-0067">ATP-binding</keyword>
<reference evidence="6 7" key="1">
    <citation type="submission" date="2024-11" db="EMBL/GenBank/DDBJ databases">
        <title>Chromosome-level genome assembly of the freshwater bivalve Anodonta woodiana.</title>
        <authorList>
            <person name="Chen X."/>
        </authorList>
    </citation>
    <scope>NUCLEOTIDE SEQUENCE [LARGE SCALE GENOMIC DNA]</scope>
    <source>
        <strain evidence="6">MN2024</strain>
        <tissue evidence="6">Gills</tissue>
    </source>
</reference>
<sequence length="1006" mass="115200">MADMSCVEYILEWDLSHVFKELKKNGIDTSGLKEVHEGHARLIEFYKKKDPYFLNRVRSAKDQIEKNSYDLKEAVAKYRDNRKKLTAKYGEIYSHFHNLPRIYQKSLNEVFPDIEREFKERSEDLQKNECTILVAGDTGAGKSSLINFILGFDLLPTAPIPCTATTCEIRTDSNGQKTAVVHFHSEPNDSGIVHRRQPLILDLGDRDGKGISTLKNILKEVDEYNESPYKHVQITWPCDVLEEGIVIVDTPGIGGAGQLSKYIAQYLKKSFGFIYVMTSTGAITKGRLPDFLRTVINSAGEEGFNPEASIFVANKWDQLEEKEQTLIEKDIWKKLSAIYPGLTDKQIYYMSVKKANEAAHYGAHTLLSRKLLKGVGRFLPNCLRYRLESHYNWLSAVVKRSIYSLKMSRLVAEQNKVRTKEDLDMIKKQMQTLETDAEQKIKKMRTGLEKEVENIHKKILKELSSLDLQKRLMDWSPYDCPKGTNWKALAKEADEKLSERVALTIDNWQEQSGIINDIKKEIIDVFKKDFYLMENQIAELQGLLGENDEESRLLPVKSVFVQAGKKKEDKKVKKKVKKDKDDDPIDTLGSAVSCAGSFNISKDKDVRALFRECKNMSPVDLMKEATHLYVRNIFQSSDLKKKLMIFFKRFMKGLDKVAAVIPAFIKADRELITTLHRQLEDNDPANDDILELMKGFSKLEGSLDIFFVNNIMKFDFEEGEVTFSSSKLGEGSYAVVRAGSVKLNGSELNVALKIGKDPLSVKNVSETLMEDRCHRDLDHENIIRYYGAAWKKKDRNVHWVMVLELCSSSLKEKIIGPEVNNPSKKRAGSSEQLEAMQWMANYALQLCQGLHYIHSRGYVHRDLKTENVLVTEEDVVKLADVGMAKRASDIARTKVGTPAYMAPEVLLETHKYDHKADIYSLAIILWEMWYGLDIVEEIGPRIVHKIEQSIEQGLRPSLSKKEKLPEEWARLMTKSWDFNSRNRPEAMEHCMFFENFLTNNPSMKNA</sequence>
<evidence type="ECO:0000256" key="4">
    <source>
        <dbReference type="SAM" id="Coils"/>
    </source>
</evidence>
<dbReference type="InterPro" id="IPR045063">
    <property type="entry name" value="Dynamin_N"/>
</dbReference>
<dbReference type="Pfam" id="PF00350">
    <property type="entry name" value="Dynamin_N"/>
    <property type="match status" value="1"/>
</dbReference>
<dbReference type="EMBL" id="JBJQND010000015">
    <property type="protein sequence ID" value="KAL3853221.1"/>
    <property type="molecule type" value="Genomic_DNA"/>
</dbReference>
<dbReference type="InterPro" id="IPR011009">
    <property type="entry name" value="Kinase-like_dom_sf"/>
</dbReference>
<dbReference type="PROSITE" id="PS00108">
    <property type="entry name" value="PROTEIN_KINASE_ST"/>
    <property type="match status" value="1"/>
</dbReference>
<dbReference type="AlphaFoldDB" id="A0ABD3UUV0"/>
<dbReference type="Gene3D" id="1.10.510.10">
    <property type="entry name" value="Transferase(Phosphotransferase) domain 1"/>
    <property type="match status" value="1"/>
</dbReference>
<dbReference type="InterPro" id="IPR008271">
    <property type="entry name" value="Ser/Thr_kinase_AS"/>
</dbReference>
<feature type="binding site" evidence="3">
    <location>
        <position position="753"/>
    </location>
    <ligand>
        <name>ATP</name>
        <dbReference type="ChEBI" id="CHEBI:30616"/>
    </ligand>
</feature>
<keyword evidence="1 3" id="KW-0547">Nucleotide-binding</keyword>
<dbReference type="Proteomes" id="UP001634394">
    <property type="component" value="Unassembled WGS sequence"/>
</dbReference>
<accession>A0ABD3UUV0</accession>
<dbReference type="InterPro" id="IPR000719">
    <property type="entry name" value="Prot_kinase_dom"/>
</dbReference>
<dbReference type="GO" id="GO:0005524">
    <property type="term" value="F:ATP binding"/>
    <property type="evidence" value="ECO:0007669"/>
    <property type="project" value="UniProtKB-UniRule"/>
</dbReference>
<dbReference type="PROSITE" id="PS00107">
    <property type="entry name" value="PROTEIN_KINASE_ATP"/>
    <property type="match status" value="1"/>
</dbReference>
<name>A0ABD3UUV0_SINWO</name>
<evidence type="ECO:0000256" key="2">
    <source>
        <dbReference type="ARBA" id="ARBA00022840"/>
    </source>
</evidence>
<feature type="domain" description="Protein kinase" evidence="5">
    <location>
        <begin position="722"/>
        <end position="997"/>
    </location>
</feature>
<dbReference type="InterPro" id="IPR017441">
    <property type="entry name" value="Protein_kinase_ATP_BS"/>
</dbReference>
<dbReference type="SUPFAM" id="SSF52540">
    <property type="entry name" value="P-loop containing nucleoside triphosphate hydrolases"/>
    <property type="match status" value="1"/>
</dbReference>
<dbReference type="PANTHER" id="PTHR26392:SF92">
    <property type="entry name" value="PROTEIN KINASE DOMAIN-CONTAINING PROTEIN"/>
    <property type="match status" value="1"/>
</dbReference>
<comment type="caution">
    <text evidence="6">The sequence shown here is derived from an EMBL/GenBank/DDBJ whole genome shotgun (WGS) entry which is preliminary data.</text>
</comment>
<dbReference type="Gene3D" id="3.40.50.300">
    <property type="entry name" value="P-loop containing nucleotide triphosphate hydrolases"/>
    <property type="match status" value="1"/>
</dbReference>
<evidence type="ECO:0000256" key="3">
    <source>
        <dbReference type="PROSITE-ProRule" id="PRU10141"/>
    </source>
</evidence>
<dbReference type="PROSITE" id="PS50011">
    <property type="entry name" value="PROTEIN_KINASE_DOM"/>
    <property type="match status" value="1"/>
</dbReference>
<evidence type="ECO:0000259" key="5">
    <source>
        <dbReference type="PROSITE" id="PS50011"/>
    </source>
</evidence>
<evidence type="ECO:0000313" key="7">
    <source>
        <dbReference type="Proteomes" id="UP001634394"/>
    </source>
</evidence>
<proteinExistence type="predicted"/>
<dbReference type="PROSITE" id="PS00675">
    <property type="entry name" value="SIGMA54_INTERACT_1"/>
    <property type="match status" value="1"/>
</dbReference>
<dbReference type="InterPro" id="IPR025662">
    <property type="entry name" value="Sigma_54_int_dom_ATP-bd_1"/>
</dbReference>
<evidence type="ECO:0000256" key="1">
    <source>
        <dbReference type="ARBA" id="ARBA00022741"/>
    </source>
</evidence>
<dbReference type="SMART" id="SM00220">
    <property type="entry name" value="S_TKc"/>
    <property type="match status" value="1"/>
</dbReference>